<evidence type="ECO:0000313" key="1">
    <source>
        <dbReference type="EMBL" id="KKK48536.1"/>
    </source>
</evidence>
<organism evidence="1">
    <name type="scientific">marine sediment metagenome</name>
    <dbReference type="NCBI Taxonomy" id="412755"/>
    <lineage>
        <taxon>unclassified sequences</taxon>
        <taxon>metagenomes</taxon>
        <taxon>ecological metagenomes</taxon>
    </lineage>
</organism>
<comment type="caution">
    <text evidence="1">The sequence shown here is derived from an EMBL/GenBank/DDBJ whole genome shotgun (WGS) entry which is preliminary data.</text>
</comment>
<dbReference type="EMBL" id="LAZR01069013">
    <property type="protein sequence ID" value="KKK48536.1"/>
    <property type="molecule type" value="Genomic_DNA"/>
</dbReference>
<name>A0A0F8YKC7_9ZZZZ</name>
<feature type="non-terminal residue" evidence="1">
    <location>
        <position position="41"/>
    </location>
</feature>
<proteinExistence type="predicted"/>
<sequence>MRVEDEYGRQWRVSAGDPANKHVNALKNWGLGIVVLPWRTI</sequence>
<reference evidence="1" key="1">
    <citation type="journal article" date="2015" name="Nature">
        <title>Complex archaea that bridge the gap between prokaryotes and eukaryotes.</title>
        <authorList>
            <person name="Spang A."/>
            <person name="Saw J.H."/>
            <person name="Jorgensen S.L."/>
            <person name="Zaremba-Niedzwiedzka K."/>
            <person name="Martijn J."/>
            <person name="Lind A.E."/>
            <person name="van Eijk R."/>
            <person name="Schleper C."/>
            <person name="Guy L."/>
            <person name="Ettema T.J."/>
        </authorList>
    </citation>
    <scope>NUCLEOTIDE SEQUENCE</scope>
</reference>
<gene>
    <name evidence="1" type="ORF">LCGC14_3144100</name>
</gene>
<dbReference type="AlphaFoldDB" id="A0A0F8YKC7"/>
<protein>
    <submittedName>
        <fullName evidence="1">Uncharacterized protein</fullName>
    </submittedName>
</protein>
<accession>A0A0F8YKC7</accession>